<dbReference type="Proteomes" id="UP001292094">
    <property type="component" value="Unassembled WGS sequence"/>
</dbReference>
<protein>
    <submittedName>
        <fullName evidence="1">Uncharacterized protein</fullName>
    </submittedName>
</protein>
<evidence type="ECO:0000313" key="2">
    <source>
        <dbReference type="Proteomes" id="UP001292094"/>
    </source>
</evidence>
<dbReference type="AlphaFoldDB" id="A0AAE1PX28"/>
<dbReference type="EMBL" id="JAWZYT010001128">
    <property type="protein sequence ID" value="KAK4315220.1"/>
    <property type="molecule type" value="Genomic_DNA"/>
</dbReference>
<evidence type="ECO:0000313" key="1">
    <source>
        <dbReference type="EMBL" id="KAK4315220.1"/>
    </source>
</evidence>
<accession>A0AAE1PX28</accession>
<gene>
    <name evidence="1" type="ORF">Pmani_013548</name>
</gene>
<keyword evidence="2" id="KW-1185">Reference proteome</keyword>
<sequence>MVRQISEVCAMLHNICKDRNIHIPVGEDLENSHLRSPHPAVGRLHEGLRYRDEFINFISRESESWGPHYRLK</sequence>
<name>A0AAE1PX28_9EUCA</name>
<comment type="caution">
    <text evidence="1">The sequence shown here is derived from an EMBL/GenBank/DDBJ whole genome shotgun (WGS) entry which is preliminary data.</text>
</comment>
<reference evidence="1" key="1">
    <citation type="submission" date="2023-11" db="EMBL/GenBank/DDBJ databases">
        <title>Genome assemblies of two species of porcelain crab, Petrolisthes cinctipes and Petrolisthes manimaculis (Anomura: Porcellanidae).</title>
        <authorList>
            <person name="Angst P."/>
        </authorList>
    </citation>
    <scope>NUCLEOTIDE SEQUENCE</scope>
    <source>
        <strain evidence="1">PB745_02</strain>
        <tissue evidence="1">Gill</tissue>
    </source>
</reference>
<organism evidence="1 2">
    <name type="scientific">Petrolisthes manimaculis</name>
    <dbReference type="NCBI Taxonomy" id="1843537"/>
    <lineage>
        <taxon>Eukaryota</taxon>
        <taxon>Metazoa</taxon>
        <taxon>Ecdysozoa</taxon>
        <taxon>Arthropoda</taxon>
        <taxon>Crustacea</taxon>
        <taxon>Multicrustacea</taxon>
        <taxon>Malacostraca</taxon>
        <taxon>Eumalacostraca</taxon>
        <taxon>Eucarida</taxon>
        <taxon>Decapoda</taxon>
        <taxon>Pleocyemata</taxon>
        <taxon>Anomura</taxon>
        <taxon>Galatheoidea</taxon>
        <taxon>Porcellanidae</taxon>
        <taxon>Petrolisthes</taxon>
    </lineage>
</organism>
<proteinExistence type="predicted"/>